<dbReference type="InterPro" id="IPR001279">
    <property type="entry name" value="Metallo-B-lactamas"/>
</dbReference>
<dbReference type="SMART" id="SM00849">
    <property type="entry name" value="Lactamase_B"/>
    <property type="match status" value="1"/>
</dbReference>
<dbReference type="EMBL" id="RXNT01000006">
    <property type="protein sequence ID" value="RTR32372.1"/>
    <property type="molecule type" value="Genomic_DNA"/>
</dbReference>
<dbReference type="InterPro" id="IPR036866">
    <property type="entry name" value="RibonucZ/Hydroxyglut_hydro"/>
</dbReference>
<comment type="caution">
    <text evidence="2">The sequence shown here is derived from an EMBL/GenBank/DDBJ whole genome shotgun (WGS) entry which is preliminary data.</text>
</comment>
<organism evidence="2 3">
    <name type="scientific">Bacillus yapensis</name>
    <dbReference type="NCBI Taxonomy" id="2492960"/>
    <lineage>
        <taxon>Bacteria</taxon>
        <taxon>Bacillati</taxon>
        <taxon>Bacillota</taxon>
        <taxon>Bacilli</taxon>
        <taxon>Bacillales</taxon>
        <taxon>Bacillaceae</taxon>
        <taxon>Bacillus</taxon>
    </lineage>
</organism>
<dbReference type="AlphaFoldDB" id="A0A3S0JZD5"/>
<dbReference type="Gene3D" id="3.60.15.10">
    <property type="entry name" value="Ribonuclease Z/Hydroxyacylglutathione hydrolase-like"/>
    <property type="match status" value="1"/>
</dbReference>
<dbReference type="OrthoDB" id="9761531at2"/>
<dbReference type="InterPro" id="IPR050855">
    <property type="entry name" value="NDM-1-like"/>
</dbReference>
<keyword evidence="3" id="KW-1185">Reference proteome</keyword>
<dbReference type="Proteomes" id="UP000271374">
    <property type="component" value="Unassembled WGS sequence"/>
</dbReference>
<evidence type="ECO:0000313" key="3">
    <source>
        <dbReference type="Proteomes" id="UP000271374"/>
    </source>
</evidence>
<evidence type="ECO:0000313" key="2">
    <source>
        <dbReference type="EMBL" id="RTR32372.1"/>
    </source>
</evidence>
<reference evidence="2 3" key="1">
    <citation type="submission" date="2018-12" db="EMBL/GenBank/DDBJ databases">
        <title>Bacillus yapensis draft genome sequence.</title>
        <authorList>
            <person name="Yu L."/>
            <person name="Xu X."/>
            <person name="Tang X."/>
        </authorList>
    </citation>
    <scope>NUCLEOTIDE SEQUENCE [LARGE SCALE GENOMIC DNA]</scope>
    <source>
        <strain evidence="2 3">XXST-01</strain>
    </source>
</reference>
<evidence type="ECO:0000259" key="1">
    <source>
        <dbReference type="SMART" id="SM00849"/>
    </source>
</evidence>
<dbReference type="PANTHER" id="PTHR42951:SF22">
    <property type="entry name" value="METALLO BETA-LACTAMASE SUPERFAMILY LIPOPROTEIN"/>
    <property type="match status" value="1"/>
</dbReference>
<dbReference type="CDD" id="cd07726">
    <property type="entry name" value="ST1585-like_MBL-fold"/>
    <property type="match status" value="1"/>
</dbReference>
<dbReference type="PANTHER" id="PTHR42951">
    <property type="entry name" value="METALLO-BETA-LACTAMASE DOMAIN-CONTAINING"/>
    <property type="match status" value="1"/>
</dbReference>
<gene>
    <name evidence="2" type="ORF">EKG37_09410</name>
</gene>
<dbReference type="InterPro" id="IPR037482">
    <property type="entry name" value="ST1585_MBL-fold"/>
</dbReference>
<keyword evidence="2" id="KW-0378">Hydrolase</keyword>
<feature type="domain" description="Metallo-beta-lactamase" evidence="1">
    <location>
        <begin position="24"/>
        <end position="228"/>
    </location>
</feature>
<sequence>MKKVEKLADNIYLIDGFDLNLHERTGTYVLTESELTIIETSASPSVPYIIDGLHELGYAPKDIKYIIVTHIHLDHAGGAGLLLQDCPEAKVIVHPKGKRHLADPSRLIAGARAVYGDKFDTLFDPIIPIPENCLIEKHNLETLTISEDCTLTFYDTPGHANHHFSIYHPKANGMFTGDTVGIRYSTLIEEGVEFYLPSTSPNQFDPSKMLAAIELCKNLNLNGIFFGHYGLSKNPDEVYKQVTFWLDKFIEAGKKGYSEGTTPEEQARITAEELIQKVTSHLEERGVPRSHEVHKLLTLDMEVCSMGLIDYLHKQNHL</sequence>
<protein>
    <submittedName>
        <fullName evidence="2">MBL fold metallo-hydrolase</fullName>
    </submittedName>
</protein>
<dbReference type="GO" id="GO:0016787">
    <property type="term" value="F:hydrolase activity"/>
    <property type="evidence" value="ECO:0007669"/>
    <property type="project" value="UniProtKB-KW"/>
</dbReference>
<dbReference type="RefSeq" id="WP_126408443.1">
    <property type="nucleotide sequence ID" value="NZ_RXNT01000006.1"/>
</dbReference>
<dbReference type="SUPFAM" id="SSF56281">
    <property type="entry name" value="Metallo-hydrolase/oxidoreductase"/>
    <property type="match status" value="1"/>
</dbReference>
<dbReference type="Pfam" id="PF00753">
    <property type="entry name" value="Lactamase_B"/>
    <property type="match status" value="1"/>
</dbReference>
<accession>A0A3S0JZD5</accession>
<proteinExistence type="predicted"/>
<name>A0A3S0JZD5_9BACI</name>